<dbReference type="CDD" id="cd24048">
    <property type="entry name" value="ASKHA_NBD_FtsA"/>
    <property type="match status" value="1"/>
</dbReference>
<keyword evidence="1 5" id="KW-1003">Cell membrane</keyword>
<organism evidence="8 9">
    <name type="scientific">Candidatus Wolfebacteria bacterium RIFOXYD1_FULL_48_65</name>
    <dbReference type="NCBI Taxonomy" id="1802561"/>
    <lineage>
        <taxon>Bacteria</taxon>
        <taxon>Candidatus Wolfeibacteriota</taxon>
    </lineage>
</organism>
<accession>A0A1F8E3C7</accession>
<keyword evidence="2 5" id="KW-0132">Cell division</keyword>
<comment type="subcellular location">
    <subcellularLocation>
        <location evidence="5">Cell membrane</location>
        <topology evidence="5">Peripheral membrane protein</topology>
        <orientation evidence="5">Cytoplasmic side</orientation>
    </subcellularLocation>
    <text evidence="5">Localizes to the Z ring in an FtsZ-dependent manner. Targeted to the membrane through a conserved C-terminal amphipathic helix.</text>
</comment>
<proteinExistence type="inferred from homology"/>
<gene>
    <name evidence="5" type="primary">ftsA</name>
    <name evidence="8" type="ORF">A2610_03995</name>
</gene>
<dbReference type="GO" id="GO:0009898">
    <property type="term" value="C:cytoplasmic side of plasma membrane"/>
    <property type="evidence" value="ECO:0007669"/>
    <property type="project" value="UniProtKB-UniRule"/>
</dbReference>
<evidence type="ECO:0000256" key="2">
    <source>
        <dbReference type="ARBA" id="ARBA00022618"/>
    </source>
</evidence>
<dbReference type="PIRSF" id="PIRSF003101">
    <property type="entry name" value="FtsA"/>
    <property type="match status" value="1"/>
</dbReference>
<dbReference type="InterPro" id="IPR020823">
    <property type="entry name" value="Cell_div_FtsA"/>
</dbReference>
<comment type="similarity">
    <text evidence="5 6">Belongs to the FtsA/MreB family.</text>
</comment>
<evidence type="ECO:0000313" key="8">
    <source>
        <dbReference type="EMBL" id="OGM94799.1"/>
    </source>
</evidence>
<dbReference type="NCBIfam" id="TIGR01174">
    <property type="entry name" value="ftsA"/>
    <property type="match status" value="1"/>
</dbReference>
<evidence type="ECO:0000256" key="5">
    <source>
        <dbReference type="HAMAP-Rule" id="MF_02033"/>
    </source>
</evidence>
<protein>
    <recommendedName>
        <fullName evidence="5 6">Cell division protein FtsA</fullName>
    </recommendedName>
</protein>
<dbReference type="Gene3D" id="3.30.420.40">
    <property type="match status" value="2"/>
</dbReference>
<dbReference type="Gene3D" id="3.30.1490.110">
    <property type="match status" value="1"/>
</dbReference>
<dbReference type="Pfam" id="PF02491">
    <property type="entry name" value="SHS2_FTSA"/>
    <property type="match status" value="1"/>
</dbReference>
<dbReference type="SUPFAM" id="SSF53067">
    <property type="entry name" value="Actin-like ATPase domain"/>
    <property type="match status" value="2"/>
</dbReference>
<comment type="function">
    <text evidence="5 6">Cell division protein that is involved in the assembly of the Z ring. May serve as a membrane anchor for the Z ring.</text>
</comment>
<evidence type="ECO:0000313" key="9">
    <source>
        <dbReference type="Proteomes" id="UP000179057"/>
    </source>
</evidence>
<evidence type="ECO:0000256" key="4">
    <source>
        <dbReference type="ARBA" id="ARBA00023306"/>
    </source>
</evidence>
<dbReference type="PANTHER" id="PTHR32432">
    <property type="entry name" value="CELL DIVISION PROTEIN FTSA-RELATED"/>
    <property type="match status" value="1"/>
</dbReference>
<dbReference type="InterPro" id="IPR003494">
    <property type="entry name" value="SHS2_FtsA"/>
</dbReference>
<dbReference type="GO" id="GO:0043093">
    <property type="term" value="P:FtsZ-dependent cytokinesis"/>
    <property type="evidence" value="ECO:0007669"/>
    <property type="project" value="UniProtKB-UniRule"/>
</dbReference>
<name>A0A1F8E3C7_9BACT</name>
<dbReference type="EMBL" id="MGIV01000011">
    <property type="protein sequence ID" value="OGM94799.1"/>
    <property type="molecule type" value="Genomic_DNA"/>
</dbReference>
<dbReference type="AlphaFoldDB" id="A0A1F8E3C7"/>
<dbReference type="Proteomes" id="UP000179057">
    <property type="component" value="Unassembled WGS sequence"/>
</dbReference>
<sequence length="409" mass="43153">MFITALDLGTAEIKLAVAEVGKDGKLSILEMVKVPSGGVNKGEVTDVEAATAALEAAFDEIAGIDKSVLDNLFVNINGRRVVVSGSRGIAAVSRGTNEIGQEDMDRAIAGAEAIKTDRNLRKIHTLVQEYIVDGSDQIQNPLGMSGTRLEVYSMIVSAFTESLNNLTQSIEHAGGHVEEENIVYGPLAASHAALTKAHKDLGVVLIDIGAGTTSMAVFEENKLAGIKVFPIGATHITNDLAVKLKSSIAAAEKVKVSFGHALAKEVAAKDKIDLAEIDARLKGTCTRREVAEVIESRLAEIFELVGAELRAIKKTHLPAGVILCGGGAKTSGIIDLARQELNLPVHMANCEVNVFDVASQDILEKLDDVQFTVAAGLLVEGNSQLGGQGSSRGKGMIGSIRKILKHIKP</sequence>
<dbReference type="SMART" id="SM00842">
    <property type="entry name" value="FtsA"/>
    <property type="match status" value="1"/>
</dbReference>
<comment type="caution">
    <text evidence="8">The sequence shown here is derived from an EMBL/GenBank/DDBJ whole genome shotgun (WGS) entry which is preliminary data.</text>
</comment>
<dbReference type="PANTHER" id="PTHR32432:SF4">
    <property type="entry name" value="CELL DIVISION PROTEIN FTSA"/>
    <property type="match status" value="1"/>
</dbReference>
<dbReference type="GO" id="GO:0032153">
    <property type="term" value="C:cell division site"/>
    <property type="evidence" value="ECO:0007669"/>
    <property type="project" value="UniProtKB-UniRule"/>
</dbReference>
<dbReference type="InterPro" id="IPR050696">
    <property type="entry name" value="FtsA/MreB"/>
</dbReference>
<evidence type="ECO:0000256" key="3">
    <source>
        <dbReference type="ARBA" id="ARBA00023136"/>
    </source>
</evidence>
<comment type="subunit">
    <text evidence="5">Self-interacts. Interacts with FtsZ.</text>
</comment>
<evidence type="ECO:0000256" key="1">
    <source>
        <dbReference type="ARBA" id="ARBA00022475"/>
    </source>
</evidence>
<reference evidence="8 9" key="1">
    <citation type="journal article" date="2016" name="Nat. Commun.">
        <title>Thousands of microbial genomes shed light on interconnected biogeochemical processes in an aquifer system.</title>
        <authorList>
            <person name="Anantharaman K."/>
            <person name="Brown C.T."/>
            <person name="Hug L.A."/>
            <person name="Sharon I."/>
            <person name="Castelle C.J."/>
            <person name="Probst A.J."/>
            <person name="Thomas B.C."/>
            <person name="Singh A."/>
            <person name="Wilkins M.J."/>
            <person name="Karaoz U."/>
            <person name="Brodie E.L."/>
            <person name="Williams K.H."/>
            <person name="Hubbard S.S."/>
            <person name="Banfield J.F."/>
        </authorList>
    </citation>
    <scope>NUCLEOTIDE SEQUENCE [LARGE SCALE GENOMIC DNA]</scope>
</reference>
<keyword evidence="4 5" id="KW-0131">Cell cycle</keyword>
<dbReference type="HAMAP" id="MF_02033">
    <property type="entry name" value="FtsA"/>
    <property type="match status" value="1"/>
</dbReference>
<evidence type="ECO:0000259" key="7">
    <source>
        <dbReference type="SMART" id="SM00842"/>
    </source>
</evidence>
<feature type="domain" description="SHS2" evidence="7">
    <location>
        <begin position="3"/>
        <end position="193"/>
    </location>
</feature>
<keyword evidence="3 5" id="KW-0472">Membrane</keyword>
<evidence type="ECO:0000256" key="6">
    <source>
        <dbReference type="PIRNR" id="PIRNR003101"/>
    </source>
</evidence>
<dbReference type="Pfam" id="PF14450">
    <property type="entry name" value="FtsA"/>
    <property type="match status" value="1"/>
</dbReference>
<dbReference type="InterPro" id="IPR043129">
    <property type="entry name" value="ATPase_NBD"/>
</dbReference>